<name>A0ABY3RS78_9MICO</name>
<feature type="domain" description="MOSC" evidence="1">
    <location>
        <begin position="126"/>
        <end position="284"/>
    </location>
</feature>
<evidence type="ECO:0000313" key="2">
    <source>
        <dbReference type="EMBL" id="UGS25342.1"/>
    </source>
</evidence>
<dbReference type="InterPro" id="IPR005302">
    <property type="entry name" value="MoCF_Sase_C"/>
</dbReference>
<dbReference type="SUPFAM" id="SSF50800">
    <property type="entry name" value="PK beta-barrel domain-like"/>
    <property type="match status" value="1"/>
</dbReference>
<protein>
    <submittedName>
        <fullName evidence="2">MOSC domain-containing protein</fullName>
    </submittedName>
</protein>
<dbReference type="InterPro" id="IPR005303">
    <property type="entry name" value="MOCOS_middle"/>
</dbReference>
<accession>A0ABY3RS78</accession>
<dbReference type="InterPro" id="IPR011037">
    <property type="entry name" value="Pyrv_Knase-like_insert_dom_sf"/>
</dbReference>
<gene>
    <name evidence="2" type="ORF">K8F61_11670</name>
</gene>
<dbReference type="EMBL" id="CP082781">
    <property type="protein sequence ID" value="UGS25342.1"/>
    <property type="molecule type" value="Genomic_DNA"/>
</dbReference>
<evidence type="ECO:0000259" key="1">
    <source>
        <dbReference type="PROSITE" id="PS51340"/>
    </source>
</evidence>
<dbReference type="Pfam" id="PF03473">
    <property type="entry name" value="MOSC"/>
    <property type="match status" value="1"/>
</dbReference>
<reference evidence="2 3" key="1">
    <citation type="submission" date="2023-01" db="EMBL/GenBank/DDBJ databases">
        <title>Characterization of estradiol degrading bacteria Microbacterium sp. MZT7 and reveal degrading genes through genome analysis.</title>
        <authorList>
            <person name="Hao P."/>
            <person name="Gao Y."/>
        </authorList>
    </citation>
    <scope>NUCLEOTIDE SEQUENCE [LARGE SCALE GENOMIC DNA]</scope>
    <source>
        <strain evidence="2 3">MZT7</strain>
    </source>
</reference>
<evidence type="ECO:0000313" key="3">
    <source>
        <dbReference type="Proteomes" id="UP001199642"/>
    </source>
</evidence>
<sequence>MPHRATARVVALYRHPVKSFTPQSCDSLTVQADGRIAGDRVLAFRFADATQPEDRDGLDRWAKSKGLALQEFPSLAALRLDYDDEALRVRISRDDAVLVDAGLDDAGRAEIESAVTDYVLASPEGRRLQRPGRLPLSLLGDGIASRFQDQARGYVTLHSRESVAALGGALGQEVDDRRFRSNVVIEGVGAWDELEWQGRLRIGEVTFTLEGTLARCLATHANPDTGIRDAKVLTTLTTAFDQPEPTLGRMLLPVGDSSGRVGDAGSADSPVSGVIRVGDEVLLA</sequence>
<proteinExistence type="predicted"/>
<dbReference type="Pfam" id="PF03476">
    <property type="entry name" value="MOSC_N"/>
    <property type="match status" value="1"/>
</dbReference>
<organism evidence="2 3">
    <name type="scientific">Microbacterium resistens</name>
    <dbReference type="NCBI Taxonomy" id="156977"/>
    <lineage>
        <taxon>Bacteria</taxon>
        <taxon>Bacillati</taxon>
        <taxon>Actinomycetota</taxon>
        <taxon>Actinomycetes</taxon>
        <taxon>Micrococcales</taxon>
        <taxon>Microbacteriaceae</taxon>
        <taxon>Microbacterium</taxon>
    </lineage>
</organism>
<keyword evidence="3" id="KW-1185">Reference proteome</keyword>
<dbReference type="Proteomes" id="UP001199642">
    <property type="component" value="Chromosome"/>
</dbReference>
<dbReference type="PROSITE" id="PS51340">
    <property type="entry name" value="MOSC"/>
    <property type="match status" value="1"/>
</dbReference>
<dbReference type="RefSeq" id="WP_231819232.1">
    <property type="nucleotide sequence ID" value="NZ_CP082781.1"/>
</dbReference>